<evidence type="ECO:0000256" key="6">
    <source>
        <dbReference type="SAM" id="MobiDB-lite"/>
    </source>
</evidence>
<keyword evidence="7" id="KW-1133">Transmembrane helix</keyword>
<feature type="region of interest" description="Disordered" evidence="6">
    <location>
        <begin position="1"/>
        <end position="71"/>
    </location>
</feature>
<evidence type="ECO:0000256" key="2">
    <source>
        <dbReference type="ARBA" id="ARBA00005975"/>
    </source>
</evidence>
<feature type="compositionally biased region" description="Polar residues" evidence="6">
    <location>
        <begin position="41"/>
        <end position="65"/>
    </location>
</feature>
<evidence type="ECO:0000256" key="5">
    <source>
        <dbReference type="ARBA" id="ARBA00023136"/>
    </source>
</evidence>
<dbReference type="AlphaFoldDB" id="A0AAJ0BQ43"/>
<dbReference type="SMART" id="SM00714">
    <property type="entry name" value="LITAF"/>
    <property type="match status" value="1"/>
</dbReference>
<proteinExistence type="inferred from homology"/>
<evidence type="ECO:0000313" key="9">
    <source>
        <dbReference type="EMBL" id="KAK1759996.1"/>
    </source>
</evidence>
<dbReference type="Proteomes" id="UP001239445">
    <property type="component" value="Unassembled WGS sequence"/>
</dbReference>
<keyword evidence="3" id="KW-0479">Metal-binding</keyword>
<accession>A0AAJ0BQ43</accession>
<evidence type="ECO:0000256" key="4">
    <source>
        <dbReference type="ARBA" id="ARBA00022833"/>
    </source>
</evidence>
<name>A0AAJ0BQ43_9PEZI</name>
<evidence type="ECO:0000256" key="7">
    <source>
        <dbReference type="SAM" id="Phobius"/>
    </source>
</evidence>
<dbReference type="EMBL" id="MU839828">
    <property type="protein sequence ID" value="KAK1759996.1"/>
    <property type="molecule type" value="Genomic_DNA"/>
</dbReference>
<evidence type="ECO:0000259" key="8">
    <source>
        <dbReference type="PROSITE" id="PS51837"/>
    </source>
</evidence>
<dbReference type="GO" id="GO:0008270">
    <property type="term" value="F:zinc ion binding"/>
    <property type="evidence" value="ECO:0007669"/>
    <property type="project" value="TreeGrafter"/>
</dbReference>
<dbReference type="PROSITE" id="PS51837">
    <property type="entry name" value="LITAF"/>
    <property type="match status" value="1"/>
</dbReference>
<feature type="transmembrane region" description="Helical" evidence="7">
    <location>
        <begin position="127"/>
        <end position="149"/>
    </location>
</feature>
<feature type="domain" description="LITAF" evidence="8">
    <location>
        <begin position="85"/>
        <end position="168"/>
    </location>
</feature>
<protein>
    <recommendedName>
        <fullName evidence="8">LITAF domain-containing protein</fullName>
    </recommendedName>
</protein>
<keyword evidence="7" id="KW-0812">Transmembrane</keyword>
<keyword evidence="4" id="KW-0862">Zinc</keyword>
<gene>
    <name evidence="9" type="ORF">QBC47DRAFT_118024</name>
</gene>
<evidence type="ECO:0000256" key="3">
    <source>
        <dbReference type="ARBA" id="ARBA00022723"/>
    </source>
</evidence>
<dbReference type="Pfam" id="PF10601">
    <property type="entry name" value="zf-LITAF-like"/>
    <property type="match status" value="1"/>
</dbReference>
<reference evidence="9" key="1">
    <citation type="submission" date="2023-06" db="EMBL/GenBank/DDBJ databases">
        <title>Genome-scale phylogeny and comparative genomics of the fungal order Sordariales.</title>
        <authorList>
            <consortium name="Lawrence Berkeley National Laboratory"/>
            <person name="Hensen N."/>
            <person name="Bonometti L."/>
            <person name="Westerberg I."/>
            <person name="Brannstrom I.O."/>
            <person name="Guillou S."/>
            <person name="Cros-Aarteil S."/>
            <person name="Calhoun S."/>
            <person name="Haridas S."/>
            <person name="Kuo A."/>
            <person name="Mondo S."/>
            <person name="Pangilinan J."/>
            <person name="Riley R."/>
            <person name="Labutti K."/>
            <person name="Andreopoulos B."/>
            <person name="Lipzen A."/>
            <person name="Chen C."/>
            <person name="Yanf M."/>
            <person name="Daum C."/>
            <person name="Ng V."/>
            <person name="Clum A."/>
            <person name="Steindorff A."/>
            <person name="Ohm R."/>
            <person name="Martin F."/>
            <person name="Silar P."/>
            <person name="Natvig D."/>
            <person name="Lalanne C."/>
            <person name="Gautier V."/>
            <person name="Ament-Velasquez S.L."/>
            <person name="Kruys A."/>
            <person name="Hutchinson M.I."/>
            <person name="Powell A.J."/>
            <person name="Barry K."/>
            <person name="Miller A.N."/>
            <person name="Grigoriev I.V."/>
            <person name="Debuchy R."/>
            <person name="Gladieux P."/>
            <person name="Thoren M.H."/>
            <person name="Johannesson H."/>
        </authorList>
    </citation>
    <scope>NUCLEOTIDE SEQUENCE</scope>
    <source>
        <strain evidence="9">PSN4</strain>
    </source>
</reference>
<dbReference type="InterPro" id="IPR006629">
    <property type="entry name" value="LITAF"/>
</dbReference>
<dbReference type="PANTHER" id="PTHR23292">
    <property type="entry name" value="LIPOPOLYSACCHARIDE-INDUCED TUMOR NECROSIS FACTOR-ALPHA FACTOR"/>
    <property type="match status" value="1"/>
</dbReference>
<keyword evidence="5 7" id="KW-0472">Membrane</keyword>
<dbReference type="GO" id="GO:0016020">
    <property type="term" value="C:membrane"/>
    <property type="evidence" value="ECO:0007669"/>
    <property type="project" value="UniProtKB-SubCell"/>
</dbReference>
<organism evidence="9 10">
    <name type="scientific">Echria macrotheca</name>
    <dbReference type="NCBI Taxonomy" id="438768"/>
    <lineage>
        <taxon>Eukaryota</taxon>
        <taxon>Fungi</taxon>
        <taxon>Dikarya</taxon>
        <taxon>Ascomycota</taxon>
        <taxon>Pezizomycotina</taxon>
        <taxon>Sordariomycetes</taxon>
        <taxon>Sordariomycetidae</taxon>
        <taxon>Sordariales</taxon>
        <taxon>Schizotheciaceae</taxon>
        <taxon>Echria</taxon>
    </lineage>
</organism>
<dbReference type="InterPro" id="IPR037519">
    <property type="entry name" value="LITAF_fam"/>
</dbReference>
<sequence>MAAQQSEIEMEKRQPENAAPPHQTPAGPSDATASPAPVSGPQEQGVTPVNDAQASPISVPPQTHQAVPPPYHEYKQQPPQVAGQPMVPMVVPLQMLQGEAPQWIDCPFCHQRALTETRREGTSMQMLTGVLLCLLCVCLACLPCCAGWFEDTLYSCSACKKLVAKRFDDGGLEVYGPPVVVPSQYPK</sequence>
<evidence type="ECO:0000256" key="1">
    <source>
        <dbReference type="ARBA" id="ARBA00004170"/>
    </source>
</evidence>
<evidence type="ECO:0000313" key="10">
    <source>
        <dbReference type="Proteomes" id="UP001239445"/>
    </source>
</evidence>
<keyword evidence="10" id="KW-1185">Reference proteome</keyword>
<comment type="subcellular location">
    <subcellularLocation>
        <location evidence="1">Membrane</location>
        <topology evidence="1">Peripheral membrane protein</topology>
    </subcellularLocation>
</comment>
<comment type="caution">
    <text evidence="9">The sequence shown here is derived from an EMBL/GenBank/DDBJ whole genome shotgun (WGS) entry which is preliminary data.</text>
</comment>
<dbReference type="PANTHER" id="PTHR23292:SF6">
    <property type="entry name" value="FI16602P1-RELATED"/>
    <property type="match status" value="1"/>
</dbReference>
<comment type="similarity">
    <text evidence="2">Belongs to the CDIP1/LITAF family.</text>
</comment>